<dbReference type="Proteomes" id="UP000053257">
    <property type="component" value="Unassembled WGS sequence"/>
</dbReference>
<evidence type="ECO:0000313" key="2">
    <source>
        <dbReference type="EMBL" id="KIP04262.1"/>
    </source>
</evidence>
<feature type="region of interest" description="Disordered" evidence="1">
    <location>
        <begin position="1"/>
        <end position="175"/>
    </location>
</feature>
<feature type="compositionally biased region" description="Low complexity" evidence="1">
    <location>
        <begin position="160"/>
        <end position="170"/>
    </location>
</feature>
<dbReference type="HOGENOM" id="CLU_956803_0_0_1"/>
<keyword evidence="3" id="KW-1185">Reference proteome</keyword>
<evidence type="ECO:0000313" key="3">
    <source>
        <dbReference type="Proteomes" id="UP000053257"/>
    </source>
</evidence>
<sequence>MGTVAARPRSLLPSVATGGAWRGSSHWDPLAVRQTLPMARGSPPPERWWSRRGPDHTRPGASLSLLGAATRPARTPAPSHGGPRAAFPPIARAAAPPPTTPHDDAPRGRPAPAVQHRNMRSPRAPPARRPSAGTVLRAPHPGSAAGRAQPTCPADHSRAAARGGASSPRRTLPGAPVRAASGLRRGCGARSIDTGGLDGALGTGRLRRWIAGRVAVACARLPHEAVRGACADSRRGTTVLLPSRGAVDVWKGTSCGAAAGQEALSSRRARMTASAEIGSNKADEDIGLVVR</sequence>
<dbReference type="AlphaFoldDB" id="A0A0C3S388"/>
<feature type="compositionally biased region" description="Basic and acidic residues" evidence="1">
    <location>
        <begin position="48"/>
        <end position="58"/>
    </location>
</feature>
<dbReference type="EMBL" id="KN840580">
    <property type="protein sequence ID" value="KIP04262.1"/>
    <property type="molecule type" value="Genomic_DNA"/>
</dbReference>
<organism evidence="2 3">
    <name type="scientific">Phlebiopsis gigantea (strain 11061_1 CR5-6)</name>
    <name type="common">White-rot fungus</name>
    <name type="synonym">Peniophora gigantea</name>
    <dbReference type="NCBI Taxonomy" id="745531"/>
    <lineage>
        <taxon>Eukaryota</taxon>
        <taxon>Fungi</taxon>
        <taxon>Dikarya</taxon>
        <taxon>Basidiomycota</taxon>
        <taxon>Agaricomycotina</taxon>
        <taxon>Agaricomycetes</taxon>
        <taxon>Polyporales</taxon>
        <taxon>Phanerochaetaceae</taxon>
        <taxon>Phlebiopsis</taxon>
    </lineage>
</organism>
<evidence type="ECO:0000256" key="1">
    <source>
        <dbReference type="SAM" id="MobiDB-lite"/>
    </source>
</evidence>
<protein>
    <submittedName>
        <fullName evidence="2">Uncharacterized protein</fullName>
    </submittedName>
</protein>
<accession>A0A0C3S388</accession>
<name>A0A0C3S388_PHLG1</name>
<reference evidence="2 3" key="1">
    <citation type="journal article" date="2014" name="PLoS Genet.">
        <title>Analysis of the Phlebiopsis gigantea genome, transcriptome and secretome provides insight into its pioneer colonization strategies of wood.</title>
        <authorList>
            <person name="Hori C."/>
            <person name="Ishida T."/>
            <person name="Igarashi K."/>
            <person name="Samejima M."/>
            <person name="Suzuki H."/>
            <person name="Master E."/>
            <person name="Ferreira P."/>
            <person name="Ruiz-Duenas F.J."/>
            <person name="Held B."/>
            <person name="Canessa P."/>
            <person name="Larrondo L.F."/>
            <person name="Schmoll M."/>
            <person name="Druzhinina I.S."/>
            <person name="Kubicek C.P."/>
            <person name="Gaskell J.A."/>
            <person name="Kersten P."/>
            <person name="St John F."/>
            <person name="Glasner J."/>
            <person name="Sabat G."/>
            <person name="Splinter BonDurant S."/>
            <person name="Syed K."/>
            <person name="Yadav J."/>
            <person name="Mgbeahuruike A.C."/>
            <person name="Kovalchuk A."/>
            <person name="Asiegbu F.O."/>
            <person name="Lackner G."/>
            <person name="Hoffmeister D."/>
            <person name="Rencoret J."/>
            <person name="Gutierrez A."/>
            <person name="Sun H."/>
            <person name="Lindquist E."/>
            <person name="Barry K."/>
            <person name="Riley R."/>
            <person name="Grigoriev I.V."/>
            <person name="Henrissat B."/>
            <person name="Kues U."/>
            <person name="Berka R.M."/>
            <person name="Martinez A.T."/>
            <person name="Covert S.F."/>
            <person name="Blanchette R.A."/>
            <person name="Cullen D."/>
        </authorList>
    </citation>
    <scope>NUCLEOTIDE SEQUENCE [LARGE SCALE GENOMIC DNA]</scope>
    <source>
        <strain evidence="2 3">11061_1 CR5-6</strain>
    </source>
</reference>
<feature type="compositionally biased region" description="Low complexity" evidence="1">
    <location>
        <begin position="68"/>
        <end position="94"/>
    </location>
</feature>
<proteinExistence type="predicted"/>
<gene>
    <name evidence="2" type="ORF">PHLGIDRAFT_202079</name>
</gene>